<feature type="domain" description="Helicase ATP-binding" evidence="10">
    <location>
        <begin position="490"/>
        <end position="651"/>
    </location>
</feature>
<keyword evidence="4 9" id="KW-0378">Hydrolase</keyword>
<dbReference type="Gene3D" id="3.30.2060.10">
    <property type="entry name" value="Penicillin-binding protein 1b domain"/>
    <property type="match status" value="1"/>
</dbReference>
<dbReference type="NCBIfam" id="TIGR00580">
    <property type="entry name" value="mfd"/>
    <property type="match status" value="1"/>
</dbReference>
<evidence type="ECO:0000256" key="1">
    <source>
        <dbReference type="ARBA" id="ARBA00022490"/>
    </source>
</evidence>
<dbReference type="AlphaFoldDB" id="A0A182C7Z9"/>
<dbReference type="SUPFAM" id="SSF143517">
    <property type="entry name" value="TRCF domain-like"/>
    <property type="match status" value="1"/>
</dbReference>
<dbReference type="GO" id="GO:0003684">
    <property type="term" value="F:damaged DNA binding"/>
    <property type="evidence" value="ECO:0007669"/>
    <property type="project" value="InterPro"/>
</dbReference>
<evidence type="ECO:0000313" key="13">
    <source>
        <dbReference type="Proteomes" id="UP000077339"/>
    </source>
</evidence>
<evidence type="ECO:0000256" key="5">
    <source>
        <dbReference type="ARBA" id="ARBA00022806"/>
    </source>
</evidence>
<comment type="subcellular location">
    <subcellularLocation>
        <location evidence="9">Cytoplasm</location>
    </subcellularLocation>
</comment>
<dbReference type="InterPro" id="IPR003711">
    <property type="entry name" value="CarD-like/TRCF_RID"/>
</dbReference>
<dbReference type="InterPro" id="IPR001650">
    <property type="entry name" value="Helicase_C-like"/>
</dbReference>
<dbReference type="SUPFAM" id="SSF52540">
    <property type="entry name" value="P-loop containing nucleoside triphosphate hydrolases"/>
    <property type="match status" value="3"/>
</dbReference>
<dbReference type="PANTHER" id="PTHR47964:SF1">
    <property type="entry name" value="ATP-DEPENDENT DNA HELICASE HOMOLOG RECG, CHLOROPLASTIC"/>
    <property type="match status" value="1"/>
</dbReference>
<accession>A0A182C7Z9</accession>
<proteinExistence type="inferred from homology"/>
<dbReference type="GO" id="GO:0005737">
    <property type="term" value="C:cytoplasm"/>
    <property type="evidence" value="ECO:0007669"/>
    <property type="project" value="UniProtKB-SubCell"/>
</dbReference>
<dbReference type="InterPro" id="IPR014001">
    <property type="entry name" value="Helicase_ATP-bd"/>
</dbReference>
<evidence type="ECO:0000313" key="12">
    <source>
        <dbReference type="EMBL" id="OAA31878.1"/>
    </source>
</evidence>
<evidence type="ECO:0000259" key="10">
    <source>
        <dbReference type="PROSITE" id="PS51192"/>
    </source>
</evidence>
<keyword evidence="1 9" id="KW-0963">Cytoplasm</keyword>
<dbReference type="GO" id="GO:0006355">
    <property type="term" value="P:regulation of DNA-templated transcription"/>
    <property type="evidence" value="ECO:0007669"/>
    <property type="project" value="UniProtKB-UniRule"/>
</dbReference>
<dbReference type="GO" id="GO:0016787">
    <property type="term" value="F:hydrolase activity"/>
    <property type="evidence" value="ECO:0007669"/>
    <property type="project" value="UniProtKB-KW"/>
</dbReference>
<reference evidence="12 13" key="1">
    <citation type="submission" date="2014-02" db="EMBL/GenBank/DDBJ databases">
        <title>Kosmotoga genome sequencing.</title>
        <authorList>
            <person name="Pollo S.M."/>
            <person name="Charchuk R."/>
            <person name="Nesbo C.L."/>
        </authorList>
    </citation>
    <scope>NUCLEOTIDE SEQUENCE [LARGE SCALE GENOMIC DNA]</scope>
    <source>
        <strain evidence="12 13">S304</strain>
    </source>
</reference>
<dbReference type="Proteomes" id="UP000077339">
    <property type="component" value="Unassembled WGS sequence"/>
</dbReference>
<organism evidence="12 13">
    <name type="scientific">Kosmotoga arenicorallina S304</name>
    <dbReference type="NCBI Taxonomy" id="1453497"/>
    <lineage>
        <taxon>Bacteria</taxon>
        <taxon>Thermotogati</taxon>
        <taxon>Thermotogota</taxon>
        <taxon>Thermotogae</taxon>
        <taxon>Kosmotogales</taxon>
        <taxon>Kosmotogaceae</taxon>
        <taxon>Kosmotoga</taxon>
    </lineage>
</organism>
<dbReference type="InterPro" id="IPR005118">
    <property type="entry name" value="TRCF_C"/>
</dbReference>
<dbReference type="PROSITE" id="PS51194">
    <property type="entry name" value="HELICASE_CTER"/>
    <property type="match status" value="1"/>
</dbReference>
<keyword evidence="7 9" id="KW-0238">DNA-binding</keyword>
<keyword evidence="6 9" id="KW-0067">ATP-binding</keyword>
<dbReference type="Gene3D" id="3.40.50.300">
    <property type="entry name" value="P-loop containing nucleotide triphosphate hydrolases"/>
    <property type="match status" value="2"/>
</dbReference>
<keyword evidence="3 9" id="KW-0227">DNA damage</keyword>
<gene>
    <name evidence="9" type="primary">mfd</name>
    <name evidence="12" type="ORF">AT15_03375</name>
</gene>
<evidence type="ECO:0000256" key="8">
    <source>
        <dbReference type="ARBA" id="ARBA00023204"/>
    </source>
</evidence>
<evidence type="ECO:0000256" key="4">
    <source>
        <dbReference type="ARBA" id="ARBA00022801"/>
    </source>
</evidence>
<dbReference type="PATRIC" id="fig|1453497.3.peg.665"/>
<evidence type="ECO:0000256" key="9">
    <source>
        <dbReference type="HAMAP-Rule" id="MF_00969"/>
    </source>
</evidence>
<dbReference type="SMART" id="SM00487">
    <property type="entry name" value="DEXDc"/>
    <property type="match status" value="1"/>
</dbReference>
<evidence type="ECO:0000256" key="6">
    <source>
        <dbReference type="ARBA" id="ARBA00022840"/>
    </source>
</evidence>
<dbReference type="GO" id="GO:0000716">
    <property type="term" value="P:transcription-coupled nucleotide-excision repair, DNA damage recognition"/>
    <property type="evidence" value="ECO:0007669"/>
    <property type="project" value="UniProtKB-UniRule"/>
</dbReference>
<dbReference type="InterPro" id="IPR036101">
    <property type="entry name" value="CarD-like/TRCF_RID_sf"/>
</dbReference>
<dbReference type="Pfam" id="PF02559">
    <property type="entry name" value="CarD_TRCF_RID"/>
    <property type="match status" value="1"/>
</dbReference>
<feature type="domain" description="Helicase C-terminal" evidence="11">
    <location>
        <begin position="668"/>
        <end position="825"/>
    </location>
</feature>
<dbReference type="GO" id="GO:0005524">
    <property type="term" value="F:ATP binding"/>
    <property type="evidence" value="ECO:0007669"/>
    <property type="project" value="UniProtKB-UniRule"/>
</dbReference>
<dbReference type="SMART" id="SM00982">
    <property type="entry name" value="TRCF"/>
    <property type="match status" value="1"/>
</dbReference>
<dbReference type="GO" id="GO:0003678">
    <property type="term" value="F:DNA helicase activity"/>
    <property type="evidence" value="ECO:0007669"/>
    <property type="project" value="TreeGrafter"/>
</dbReference>
<evidence type="ECO:0000256" key="7">
    <source>
        <dbReference type="ARBA" id="ARBA00023125"/>
    </source>
</evidence>
<keyword evidence="8 9" id="KW-0234">DNA repair</keyword>
<dbReference type="Pfam" id="PF17757">
    <property type="entry name" value="UvrB_inter"/>
    <property type="match status" value="1"/>
</dbReference>
<dbReference type="PANTHER" id="PTHR47964">
    <property type="entry name" value="ATP-DEPENDENT DNA HELICASE HOMOLOG RECG, CHLOROPLASTIC"/>
    <property type="match status" value="1"/>
</dbReference>
<comment type="caution">
    <text evidence="12">The sequence shown here is derived from an EMBL/GenBank/DDBJ whole genome shotgun (WGS) entry which is preliminary data.</text>
</comment>
<dbReference type="RefSeq" id="WP_068345746.1">
    <property type="nucleotide sequence ID" value="NZ_JFHK01000002.1"/>
</dbReference>
<evidence type="ECO:0000256" key="2">
    <source>
        <dbReference type="ARBA" id="ARBA00022741"/>
    </source>
</evidence>
<dbReference type="SMART" id="SM01058">
    <property type="entry name" value="CarD_TRCF"/>
    <property type="match status" value="1"/>
</dbReference>
<dbReference type="SUPFAM" id="SSF141259">
    <property type="entry name" value="CarD-like"/>
    <property type="match status" value="1"/>
</dbReference>
<dbReference type="EC" id="3.6.4.-" evidence="9"/>
<dbReference type="Pfam" id="PF00271">
    <property type="entry name" value="Helicase_C"/>
    <property type="match status" value="1"/>
</dbReference>
<dbReference type="InterPro" id="IPR041471">
    <property type="entry name" value="UvrB_inter"/>
</dbReference>
<dbReference type="InterPro" id="IPR037235">
    <property type="entry name" value="TRCF-like_C_D7"/>
</dbReference>
<comment type="function">
    <text evidence="9">Couples transcription and DNA repair by recognizing RNA polymerase (RNAP) stalled at DNA lesions. Mediates ATP-dependent release of RNAP and its truncated transcript from the DNA, and recruitment of nucleotide excision repair machinery to the damaged site.</text>
</comment>
<dbReference type="STRING" id="1453497.AT15_03375"/>
<keyword evidence="13" id="KW-1185">Reference proteome</keyword>
<name>A0A182C7Z9_9BACT</name>
<dbReference type="SMART" id="SM00490">
    <property type="entry name" value="HELICc"/>
    <property type="match status" value="1"/>
</dbReference>
<dbReference type="InterPro" id="IPR027417">
    <property type="entry name" value="P-loop_NTPase"/>
</dbReference>
<comment type="similarity">
    <text evidence="9">In the C-terminal section; belongs to the helicase family. RecG subfamily.</text>
</comment>
<keyword evidence="5" id="KW-0347">Helicase</keyword>
<dbReference type="Pfam" id="PF03461">
    <property type="entry name" value="TRCF"/>
    <property type="match status" value="1"/>
</dbReference>
<dbReference type="Gene3D" id="3.40.50.11180">
    <property type="match status" value="1"/>
</dbReference>
<keyword evidence="2 9" id="KW-0547">Nucleotide-binding</keyword>
<protein>
    <recommendedName>
        <fullName evidence="9">Transcription-repair-coupling factor</fullName>
        <shortName evidence="9">TRCF</shortName>
        <ecNumber evidence="9">3.6.4.-</ecNumber>
    </recommendedName>
</protein>
<dbReference type="CDD" id="cd17991">
    <property type="entry name" value="DEXHc_TRCF"/>
    <property type="match status" value="1"/>
</dbReference>
<dbReference type="Gene3D" id="3.90.1150.50">
    <property type="entry name" value="Transcription-repair-coupling factor, D7 domain"/>
    <property type="match status" value="1"/>
</dbReference>
<sequence length="1017" mass="116094">MSKKLIYTKDPLNWLGLNIREFKRTTVIIFPTEKMLNRLLEKLPEEISIDPFPSHDVFPFEEINTSFGVRSARLKLLRKLIKKQVSIIATTMHSFLRKTIPPDILKGKLLYLAPGSEFKLSASLLQAFGYERVFTVTEPAQFSIKGGIIDIFVPGDDFPVRIEVFDSVIESIRNFDPISQRSISRLENFEFIPGTEAMGLDEYLELAQTRITYAETQTAAKASFKLDGNCNLDTVSGLFYKSQSILADYLPEEVSYIFIEPDKGVDEFSRLEREVLEILDDRPVEKFLYRRFSGIKPEYFFKLSDYIILDSHEPIFLDWDSSVEEESGRVLPERKKKKREFIPVTPLIDWTELEIGDFVVHKDYGIGRYLGVKTISSSLGTREYLTLEYREGTKLYVPIERVDRVHKYIGQEEGVQLNSLKGQRWSKQKRSVEKEVRKRIKELAALYAARENTLGITLKGDSELEEKLKDSFPHVETEDQLRAIEEVLNDLAQIKPMDRLVSGDAGFGKTEVAIRAAFRAVVSGKQVAVLVPTTVLARQHFESFSSRLSPLGVSVKLLDRYTTGKERENLLMLLKKGLIDVVIGTHSLLSDSVRFYDLGLVIIDEEQLFGVMQKEHFKKLRLKVNVLSMSATPIPRTLYMALSGLRELSVIATPPAGRIGAETYVGPRNDKLIRTAVLREINRGGQVIYVHNRVRELADLHEILKRLLPEVSIGMAHGQMGKKQFEKVIGDFYDGNLDMLLCTTIIESGVDIPRANTLIVDDSQRYGLAQLYQLRGRVGRSDRRAFAYFLYDVKNLSPQSRERLKALKEFSGPGSGLRLAMRDMEIRGIGALLGSEQSGNISSVGLYLYHEMLEKAAKEILGKSFEKQEVKDTIDTEIKGIYYDMIIPESYVEDSIERLKIYRRIATARRVSELKELYSELIDRFGAAPKEVQSLFKVARIRLIAHRMGIRLVQYDNDSEYLRLEFADTRGFENLNSSNFKIIFNERESSAFVYGVRSRLVMETLNKLLSGDGKDDF</sequence>
<dbReference type="Pfam" id="PF00270">
    <property type="entry name" value="DEAD"/>
    <property type="match status" value="1"/>
</dbReference>
<dbReference type="EMBL" id="JFHK01000002">
    <property type="protein sequence ID" value="OAA31878.1"/>
    <property type="molecule type" value="Genomic_DNA"/>
</dbReference>
<dbReference type="InterPro" id="IPR011545">
    <property type="entry name" value="DEAD/DEAH_box_helicase_dom"/>
</dbReference>
<dbReference type="HAMAP" id="MF_00969">
    <property type="entry name" value="TRCF"/>
    <property type="match status" value="1"/>
</dbReference>
<comment type="similarity">
    <text evidence="9">In the N-terminal section; belongs to the UvrB family.</text>
</comment>
<evidence type="ECO:0000256" key="3">
    <source>
        <dbReference type="ARBA" id="ARBA00022763"/>
    </source>
</evidence>
<evidence type="ECO:0000259" key="11">
    <source>
        <dbReference type="PROSITE" id="PS51194"/>
    </source>
</evidence>
<dbReference type="InterPro" id="IPR004576">
    <property type="entry name" value="Mfd"/>
</dbReference>
<dbReference type="Gene3D" id="2.40.10.170">
    <property type="match status" value="1"/>
</dbReference>
<dbReference type="InterPro" id="IPR047112">
    <property type="entry name" value="RecG/Mfd"/>
</dbReference>
<dbReference type="PROSITE" id="PS51192">
    <property type="entry name" value="HELICASE_ATP_BIND_1"/>
    <property type="match status" value="1"/>
</dbReference>